<reference evidence="1 4" key="1">
    <citation type="journal article" date="2011" name="Nature">
        <title>The Medicago genome provides insight into the evolution of rhizobial symbioses.</title>
        <authorList>
            <person name="Young N.D."/>
            <person name="Debelle F."/>
            <person name="Oldroyd G.E."/>
            <person name="Geurts R."/>
            <person name="Cannon S.B."/>
            <person name="Udvardi M.K."/>
            <person name="Benedito V.A."/>
            <person name="Mayer K.F."/>
            <person name="Gouzy J."/>
            <person name="Schoof H."/>
            <person name="Van de Peer Y."/>
            <person name="Proost S."/>
            <person name="Cook D.R."/>
            <person name="Meyers B.C."/>
            <person name="Spannagl M."/>
            <person name="Cheung F."/>
            <person name="De Mita S."/>
            <person name="Krishnakumar V."/>
            <person name="Gundlach H."/>
            <person name="Zhou S."/>
            <person name="Mudge J."/>
            <person name="Bharti A.K."/>
            <person name="Murray J.D."/>
            <person name="Naoumkina M.A."/>
            <person name="Rosen B."/>
            <person name="Silverstein K.A."/>
            <person name="Tang H."/>
            <person name="Rombauts S."/>
            <person name="Zhao P.X."/>
            <person name="Zhou P."/>
            <person name="Barbe V."/>
            <person name="Bardou P."/>
            <person name="Bechner M."/>
            <person name="Bellec A."/>
            <person name="Berger A."/>
            <person name="Berges H."/>
            <person name="Bidwell S."/>
            <person name="Bisseling T."/>
            <person name="Choisne N."/>
            <person name="Couloux A."/>
            <person name="Denny R."/>
            <person name="Deshpande S."/>
            <person name="Dai X."/>
            <person name="Doyle J.J."/>
            <person name="Dudez A.M."/>
            <person name="Farmer A.D."/>
            <person name="Fouteau S."/>
            <person name="Franken C."/>
            <person name="Gibelin C."/>
            <person name="Gish J."/>
            <person name="Goldstein S."/>
            <person name="Gonzalez A.J."/>
            <person name="Green P.J."/>
            <person name="Hallab A."/>
            <person name="Hartog M."/>
            <person name="Hua A."/>
            <person name="Humphray S.J."/>
            <person name="Jeong D.H."/>
            <person name="Jing Y."/>
            <person name="Jocker A."/>
            <person name="Kenton S.M."/>
            <person name="Kim D.J."/>
            <person name="Klee K."/>
            <person name="Lai H."/>
            <person name="Lang C."/>
            <person name="Lin S."/>
            <person name="Macmil S.L."/>
            <person name="Magdelenat G."/>
            <person name="Matthews L."/>
            <person name="McCorrison J."/>
            <person name="Monaghan E.L."/>
            <person name="Mun J.H."/>
            <person name="Najar F.Z."/>
            <person name="Nicholson C."/>
            <person name="Noirot C."/>
            <person name="O'Bleness M."/>
            <person name="Paule C.R."/>
            <person name="Poulain J."/>
            <person name="Prion F."/>
            <person name="Qin B."/>
            <person name="Qu C."/>
            <person name="Retzel E.F."/>
            <person name="Riddle C."/>
            <person name="Sallet E."/>
            <person name="Samain S."/>
            <person name="Samson N."/>
            <person name="Sanders I."/>
            <person name="Saurat O."/>
            <person name="Scarpelli C."/>
            <person name="Schiex T."/>
            <person name="Segurens B."/>
            <person name="Severin A.J."/>
            <person name="Sherrier D.J."/>
            <person name="Shi R."/>
            <person name="Sims S."/>
            <person name="Singer S.R."/>
            <person name="Sinharoy S."/>
            <person name="Sterck L."/>
            <person name="Viollet A."/>
            <person name="Wang B.B."/>
            <person name="Wang K."/>
            <person name="Wang M."/>
            <person name="Wang X."/>
            <person name="Warfsmann J."/>
            <person name="Weissenbach J."/>
            <person name="White D.D."/>
            <person name="White J.D."/>
            <person name="Wiley G.B."/>
            <person name="Wincker P."/>
            <person name="Xing Y."/>
            <person name="Yang L."/>
            <person name="Yao Z."/>
            <person name="Ying F."/>
            <person name="Zhai J."/>
            <person name="Zhou L."/>
            <person name="Zuber A."/>
            <person name="Denarie J."/>
            <person name="Dixon R.A."/>
            <person name="May G.D."/>
            <person name="Schwartz D.C."/>
            <person name="Rogers J."/>
            <person name="Quetier F."/>
            <person name="Town C.D."/>
            <person name="Roe B.A."/>
        </authorList>
    </citation>
    <scope>NUCLEOTIDE SEQUENCE [LARGE SCALE GENOMIC DNA]</scope>
    <source>
        <strain evidence="1">A17</strain>
        <strain evidence="3 4">cv. Jemalong A17</strain>
    </source>
</reference>
<name>G7KX67_MEDTR</name>
<evidence type="ECO:0000313" key="1">
    <source>
        <dbReference type="EMBL" id="AES79827.1"/>
    </source>
</evidence>
<dbReference type="Proteomes" id="UP000265566">
    <property type="component" value="Chromosome 7"/>
</dbReference>
<dbReference type="EMBL" id="CM001223">
    <property type="protein sequence ID" value="AES79827.1"/>
    <property type="molecule type" value="Genomic_DNA"/>
</dbReference>
<dbReference type="EMBL" id="PSQE01000007">
    <property type="protein sequence ID" value="RHN46677.1"/>
    <property type="molecule type" value="Genomic_DNA"/>
</dbReference>
<reference evidence="2" key="5">
    <citation type="journal article" date="2018" name="Nat. Plants">
        <title>Whole-genome landscape of Medicago truncatula symbiotic genes.</title>
        <authorList>
            <person name="Pecrix Y."/>
            <person name="Gamas P."/>
            <person name="Carrere S."/>
        </authorList>
    </citation>
    <scope>NUCLEOTIDE SEQUENCE</scope>
    <source>
        <tissue evidence="2">Leaves</tissue>
    </source>
</reference>
<evidence type="ECO:0000313" key="4">
    <source>
        <dbReference type="Proteomes" id="UP000002051"/>
    </source>
</evidence>
<dbReference type="HOGENOM" id="CLU_1973831_0_0_1"/>
<dbReference type="AlphaFoldDB" id="G7KX67"/>
<evidence type="ECO:0000313" key="5">
    <source>
        <dbReference type="Proteomes" id="UP000265566"/>
    </source>
</evidence>
<evidence type="ECO:0000313" key="2">
    <source>
        <dbReference type="EMBL" id="RHN46677.1"/>
    </source>
</evidence>
<gene>
    <name evidence="1" type="ordered locus">MTR_7g073110</name>
    <name evidence="2" type="ORF">MtrunA17_Chr7g0244801</name>
</gene>
<accession>G7KX67</accession>
<reference evidence="3" key="3">
    <citation type="submission" date="2015-04" db="UniProtKB">
        <authorList>
            <consortium name="EnsemblPlants"/>
        </authorList>
    </citation>
    <scope>IDENTIFICATION</scope>
    <source>
        <strain evidence="3">cv. Jemalong A17</strain>
    </source>
</reference>
<reference evidence="1 4" key="2">
    <citation type="journal article" date="2014" name="BMC Genomics">
        <title>An improved genome release (version Mt4.0) for the model legume Medicago truncatula.</title>
        <authorList>
            <person name="Tang H."/>
            <person name="Krishnakumar V."/>
            <person name="Bidwell S."/>
            <person name="Rosen B."/>
            <person name="Chan A."/>
            <person name="Zhou S."/>
            <person name="Gentzbittel L."/>
            <person name="Childs K.L."/>
            <person name="Yandell M."/>
            <person name="Gundlach H."/>
            <person name="Mayer K.F."/>
            <person name="Schwartz D.C."/>
            <person name="Town C.D."/>
        </authorList>
    </citation>
    <scope>GENOME REANNOTATION</scope>
    <source>
        <strain evidence="3 4">cv. Jemalong A17</strain>
    </source>
</reference>
<keyword evidence="4" id="KW-1185">Reference proteome</keyword>
<dbReference type="PaxDb" id="3880-AES79827"/>
<dbReference type="EnsemblPlants" id="AES79827">
    <property type="protein sequence ID" value="AES79827"/>
    <property type="gene ID" value="MTR_7g073110"/>
</dbReference>
<organism evidence="1 4">
    <name type="scientific">Medicago truncatula</name>
    <name type="common">Barrel medic</name>
    <name type="synonym">Medicago tribuloides</name>
    <dbReference type="NCBI Taxonomy" id="3880"/>
    <lineage>
        <taxon>Eukaryota</taxon>
        <taxon>Viridiplantae</taxon>
        <taxon>Streptophyta</taxon>
        <taxon>Embryophyta</taxon>
        <taxon>Tracheophyta</taxon>
        <taxon>Spermatophyta</taxon>
        <taxon>Magnoliopsida</taxon>
        <taxon>eudicotyledons</taxon>
        <taxon>Gunneridae</taxon>
        <taxon>Pentapetalae</taxon>
        <taxon>rosids</taxon>
        <taxon>fabids</taxon>
        <taxon>Fabales</taxon>
        <taxon>Fabaceae</taxon>
        <taxon>Papilionoideae</taxon>
        <taxon>50 kb inversion clade</taxon>
        <taxon>NPAAA clade</taxon>
        <taxon>Hologalegina</taxon>
        <taxon>IRL clade</taxon>
        <taxon>Trifolieae</taxon>
        <taxon>Medicago</taxon>
    </lineage>
</organism>
<reference evidence="5" key="4">
    <citation type="journal article" date="2018" name="Nat. Plants">
        <title>Whole-genome landscape of Medicago truncatula symbiotic genes.</title>
        <authorList>
            <person name="Pecrix Y."/>
            <person name="Staton S.E."/>
            <person name="Sallet E."/>
            <person name="Lelandais-Briere C."/>
            <person name="Moreau S."/>
            <person name="Carrere S."/>
            <person name="Blein T."/>
            <person name="Jardinaud M.F."/>
            <person name="Latrasse D."/>
            <person name="Zouine M."/>
            <person name="Zahm M."/>
            <person name="Kreplak J."/>
            <person name="Mayjonade B."/>
            <person name="Satge C."/>
            <person name="Perez M."/>
            <person name="Cauet S."/>
            <person name="Marande W."/>
            <person name="Chantry-Darmon C."/>
            <person name="Lopez-Roques C."/>
            <person name="Bouchez O."/>
            <person name="Berard A."/>
            <person name="Debelle F."/>
            <person name="Munos S."/>
            <person name="Bendahmane A."/>
            <person name="Berges H."/>
            <person name="Niebel A."/>
            <person name="Buitink J."/>
            <person name="Frugier F."/>
            <person name="Benhamed M."/>
            <person name="Crespi M."/>
            <person name="Gouzy J."/>
            <person name="Gamas P."/>
        </authorList>
    </citation>
    <scope>NUCLEOTIDE SEQUENCE [LARGE SCALE GENOMIC DNA]</scope>
    <source>
        <strain evidence="5">cv. Jemalong A17</strain>
    </source>
</reference>
<dbReference type="Proteomes" id="UP000002051">
    <property type="component" value="Unassembled WGS sequence"/>
</dbReference>
<dbReference type="Gramene" id="rna41196">
    <property type="protein sequence ID" value="RHN46677.1"/>
    <property type="gene ID" value="gene41196"/>
</dbReference>
<sequence>MVQLSGTWLPTVVLNTFPANVSAEISFMRIFLCHLLRKYWNFCSKQAYGQVNSLSTDQKLSADPKILRNQLPMKVLPRNQNRWQNPHETDFLRTFGRNPQEKRRFPVVGGSVRSEFTFSVLAVNLPY</sequence>
<protein>
    <submittedName>
        <fullName evidence="1 3">Uncharacterized protein</fullName>
    </submittedName>
</protein>
<proteinExistence type="predicted"/>
<evidence type="ECO:0000313" key="3">
    <source>
        <dbReference type="EnsemblPlants" id="AES79827"/>
    </source>
</evidence>